<organism evidence="4 5">
    <name type="scientific">Natronosporangium hydrolyticum</name>
    <dbReference type="NCBI Taxonomy" id="2811111"/>
    <lineage>
        <taxon>Bacteria</taxon>
        <taxon>Bacillati</taxon>
        <taxon>Actinomycetota</taxon>
        <taxon>Actinomycetes</taxon>
        <taxon>Micromonosporales</taxon>
        <taxon>Micromonosporaceae</taxon>
        <taxon>Natronosporangium</taxon>
    </lineage>
</organism>
<evidence type="ECO:0000313" key="5">
    <source>
        <dbReference type="Proteomes" id="UP000662857"/>
    </source>
</evidence>
<comment type="similarity">
    <text evidence="1">Belongs to the phosphate/phosphite/phosphonate binding protein family.</text>
</comment>
<dbReference type="PANTHER" id="PTHR35841:SF1">
    <property type="entry name" value="PHOSPHONATES-BINDING PERIPLASMIC PROTEIN"/>
    <property type="match status" value="1"/>
</dbReference>
<dbReference type="GO" id="GO:0055085">
    <property type="term" value="P:transmembrane transport"/>
    <property type="evidence" value="ECO:0007669"/>
    <property type="project" value="InterPro"/>
</dbReference>
<protein>
    <submittedName>
        <fullName evidence="4">Phosphate/phosphite/phosphonate ABC transporter substrate-binding protein</fullName>
    </submittedName>
</protein>
<dbReference type="Pfam" id="PF12974">
    <property type="entry name" value="Phosphonate-bd"/>
    <property type="match status" value="1"/>
</dbReference>
<dbReference type="InterPro" id="IPR005770">
    <property type="entry name" value="PhnD"/>
</dbReference>
<gene>
    <name evidence="4" type="primary">phnD</name>
    <name evidence="4" type="ORF">JQS43_08425</name>
</gene>
<keyword evidence="5" id="KW-1185">Reference proteome</keyword>
<accession>A0A895YJU2</accession>
<evidence type="ECO:0000256" key="3">
    <source>
        <dbReference type="SAM" id="SignalP"/>
    </source>
</evidence>
<feature type="chain" id="PRO_5038648887" evidence="3">
    <location>
        <begin position="29"/>
        <end position="310"/>
    </location>
</feature>
<sequence length="310" mass="32371">MPRGRRITTLLLPLLLNTALVLAGAAVAGCGASSAESPAEVPNPLRVGLVPNVAPDEQRARYEPFRAYLADRLAVDVELVVATDYAGVVVALVNGQVDLAYVGGLTYAQARTQAPVEPLVTEVDEATGTEFYHAAVVVPADSPHQSTADVVEAGGTFAFGDVSSTSGSLYPRQMVIDAGAQCQPRDLSACPPLRSVVFTGGHDAAAQAVLQGSADAAGVELRILRRLEAEGAVPAGALRPVETREVIGYPWVARAGLSEPARAELVHVFTGIDDPELLSLLRAVRYTPVTAADYQELEQAAQQLGLLTAG</sequence>
<dbReference type="NCBIfam" id="TIGR01098">
    <property type="entry name" value="3A0109s03R"/>
    <property type="match status" value="1"/>
</dbReference>
<dbReference type="SUPFAM" id="SSF53850">
    <property type="entry name" value="Periplasmic binding protein-like II"/>
    <property type="match status" value="1"/>
</dbReference>
<dbReference type="AlphaFoldDB" id="A0A895YJU2"/>
<evidence type="ECO:0000256" key="2">
    <source>
        <dbReference type="ARBA" id="ARBA00022729"/>
    </source>
</evidence>
<proteinExistence type="inferred from homology"/>
<dbReference type="RefSeq" id="WP_239678508.1">
    <property type="nucleotide sequence ID" value="NZ_CP070499.1"/>
</dbReference>
<dbReference type="PROSITE" id="PS51257">
    <property type="entry name" value="PROKAR_LIPOPROTEIN"/>
    <property type="match status" value="1"/>
</dbReference>
<reference evidence="4" key="1">
    <citation type="submission" date="2021-02" db="EMBL/GenBank/DDBJ databases">
        <title>Natrosporangium hydrolyticum gen. nov., sp. nov, a haloalkaliphilic actinobacterium from a soda solonchak soil.</title>
        <authorList>
            <person name="Sorokin D.Y."/>
            <person name="Khijniak T.V."/>
            <person name="Zakharycheva A.P."/>
            <person name="Boueva O.V."/>
            <person name="Ariskina E.V."/>
            <person name="Hahnke R.L."/>
            <person name="Bunk B."/>
            <person name="Sproer C."/>
            <person name="Schumann P."/>
            <person name="Evtushenko L.I."/>
            <person name="Kublanov I.V."/>
        </authorList>
    </citation>
    <scope>NUCLEOTIDE SEQUENCE</scope>
    <source>
        <strain evidence="4">DSM 106523</strain>
    </source>
</reference>
<feature type="signal peptide" evidence="3">
    <location>
        <begin position="1"/>
        <end position="28"/>
    </location>
</feature>
<name>A0A895YJU2_9ACTN</name>
<dbReference type="PANTHER" id="PTHR35841">
    <property type="entry name" value="PHOSPHONATES-BINDING PERIPLASMIC PROTEIN"/>
    <property type="match status" value="1"/>
</dbReference>
<keyword evidence="2 3" id="KW-0732">Signal</keyword>
<dbReference type="EMBL" id="CP070499">
    <property type="protein sequence ID" value="QSB16302.1"/>
    <property type="molecule type" value="Genomic_DNA"/>
</dbReference>
<dbReference type="KEGG" id="nhy:JQS43_08425"/>
<dbReference type="Proteomes" id="UP000662857">
    <property type="component" value="Chromosome"/>
</dbReference>
<evidence type="ECO:0000256" key="1">
    <source>
        <dbReference type="ARBA" id="ARBA00007162"/>
    </source>
</evidence>
<dbReference type="Gene3D" id="3.40.190.10">
    <property type="entry name" value="Periplasmic binding protein-like II"/>
    <property type="match status" value="2"/>
</dbReference>
<evidence type="ECO:0000313" key="4">
    <source>
        <dbReference type="EMBL" id="QSB16302.1"/>
    </source>
</evidence>
<dbReference type="GO" id="GO:0043190">
    <property type="term" value="C:ATP-binding cassette (ABC) transporter complex"/>
    <property type="evidence" value="ECO:0007669"/>
    <property type="project" value="InterPro"/>
</dbReference>